<dbReference type="InterPro" id="IPR050455">
    <property type="entry name" value="Tpx_Peroxidase_subfamily"/>
</dbReference>
<evidence type="ECO:0000259" key="6">
    <source>
        <dbReference type="PROSITE" id="PS51352"/>
    </source>
</evidence>
<dbReference type="EMBL" id="CP041692">
    <property type="protein sequence ID" value="QDP97436.1"/>
    <property type="molecule type" value="Genomic_DNA"/>
</dbReference>
<dbReference type="PANTHER" id="PTHR43110">
    <property type="entry name" value="THIOL PEROXIDASE"/>
    <property type="match status" value="1"/>
</dbReference>
<proteinExistence type="predicted"/>
<keyword evidence="3" id="KW-0560">Oxidoreductase</keyword>
<organism evidence="7 8">
    <name type="scientific">Microlunatus elymi</name>
    <dbReference type="NCBI Taxonomy" id="2596828"/>
    <lineage>
        <taxon>Bacteria</taxon>
        <taxon>Bacillati</taxon>
        <taxon>Actinomycetota</taxon>
        <taxon>Actinomycetes</taxon>
        <taxon>Propionibacteriales</taxon>
        <taxon>Propionibacteriaceae</taxon>
        <taxon>Microlunatus</taxon>
    </lineage>
</organism>
<dbReference type="RefSeq" id="WP_143987395.1">
    <property type="nucleotide sequence ID" value="NZ_CP041692.1"/>
</dbReference>
<dbReference type="InterPro" id="IPR024706">
    <property type="entry name" value="Peroxiredoxin_AhpC-typ"/>
</dbReference>
<feature type="domain" description="Thioredoxin" evidence="6">
    <location>
        <begin position="3"/>
        <end position="150"/>
    </location>
</feature>
<dbReference type="PANTHER" id="PTHR43110:SF1">
    <property type="entry name" value="THIOL PEROXIDASE"/>
    <property type="match status" value="1"/>
</dbReference>
<keyword evidence="8" id="KW-1185">Reference proteome</keyword>
<dbReference type="InterPro" id="IPR000866">
    <property type="entry name" value="AhpC/TSA"/>
</dbReference>
<evidence type="ECO:0000256" key="4">
    <source>
        <dbReference type="ARBA" id="ARBA00023284"/>
    </source>
</evidence>
<dbReference type="Pfam" id="PF00578">
    <property type="entry name" value="AhpC-TSA"/>
    <property type="match status" value="1"/>
</dbReference>
<keyword evidence="4" id="KW-0676">Redox-active center</keyword>
<name>A0A516Q1Y2_9ACTN</name>
<dbReference type="KEGG" id="mik:FOE78_17270"/>
<dbReference type="Gene3D" id="3.40.30.10">
    <property type="entry name" value="Glutaredoxin"/>
    <property type="match status" value="1"/>
</dbReference>
<reference evidence="7 8" key="1">
    <citation type="submission" date="2019-07" db="EMBL/GenBank/DDBJ databases">
        <title>Microlunatus dokdonensis sp. nov. isolated from the rhizospheric soil of the wild plant Elymus tsukushiensis.</title>
        <authorList>
            <person name="Ghim S.-Y."/>
            <person name="Hwang Y.-J."/>
            <person name="Son J.-S."/>
            <person name="Shin J.-H."/>
        </authorList>
    </citation>
    <scope>NUCLEOTIDE SEQUENCE [LARGE SCALE GENOMIC DNA]</scope>
    <source>
        <strain evidence="7 8">KUDC0627</strain>
    </source>
</reference>
<dbReference type="PIRSF" id="PIRSF000239">
    <property type="entry name" value="AHPC"/>
    <property type="match status" value="1"/>
</dbReference>
<dbReference type="CDD" id="cd03018">
    <property type="entry name" value="PRX_AhpE_like"/>
    <property type="match status" value="1"/>
</dbReference>
<sequence>MALDVGDPAPDFALRNQHGEVVERRDLLGAPALLVFYPYAFSGICSRELAELQEAWPDFTAAGARVLAISVDTIYALRTFADQLGLGFGLLSDFWPHGATASAYGVFDAELGCATRGSFVLDADGVVAWTMLNEIGRPRDIAAHLNAVQR</sequence>
<feature type="active site" description="Cysteine sulfenic acid (-SOH) intermediate; for peroxidase activity" evidence="5">
    <location>
        <position position="45"/>
    </location>
</feature>
<dbReference type="OrthoDB" id="9812811at2"/>
<dbReference type="SUPFAM" id="SSF52833">
    <property type="entry name" value="Thioredoxin-like"/>
    <property type="match status" value="1"/>
</dbReference>
<evidence type="ECO:0000256" key="2">
    <source>
        <dbReference type="ARBA" id="ARBA00022862"/>
    </source>
</evidence>
<evidence type="ECO:0000313" key="8">
    <source>
        <dbReference type="Proteomes" id="UP000319263"/>
    </source>
</evidence>
<keyword evidence="1" id="KW-0575">Peroxidase</keyword>
<protein>
    <submittedName>
        <fullName evidence="7">Peroxiredoxin</fullName>
    </submittedName>
</protein>
<evidence type="ECO:0000256" key="3">
    <source>
        <dbReference type="ARBA" id="ARBA00023002"/>
    </source>
</evidence>
<dbReference type="PROSITE" id="PS51352">
    <property type="entry name" value="THIOREDOXIN_2"/>
    <property type="match status" value="1"/>
</dbReference>
<gene>
    <name evidence="7" type="ORF">FOE78_17270</name>
</gene>
<dbReference type="GO" id="GO:0004601">
    <property type="term" value="F:peroxidase activity"/>
    <property type="evidence" value="ECO:0007669"/>
    <property type="project" value="UniProtKB-KW"/>
</dbReference>
<dbReference type="InterPro" id="IPR013766">
    <property type="entry name" value="Thioredoxin_domain"/>
</dbReference>
<keyword evidence="2" id="KW-0049">Antioxidant</keyword>
<dbReference type="AlphaFoldDB" id="A0A516Q1Y2"/>
<accession>A0A516Q1Y2</accession>
<evidence type="ECO:0000313" key="7">
    <source>
        <dbReference type="EMBL" id="QDP97436.1"/>
    </source>
</evidence>
<evidence type="ECO:0000256" key="5">
    <source>
        <dbReference type="PIRSR" id="PIRSR000239-1"/>
    </source>
</evidence>
<evidence type="ECO:0000256" key="1">
    <source>
        <dbReference type="ARBA" id="ARBA00022559"/>
    </source>
</evidence>
<dbReference type="Proteomes" id="UP000319263">
    <property type="component" value="Chromosome"/>
</dbReference>
<dbReference type="InterPro" id="IPR036249">
    <property type="entry name" value="Thioredoxin-like_sf"/>
</dbReference>